<evidence type="ECO:0000313" key="7">
    <source>
        <dbReference type="EMBL" id="AVM47547.1"/>
    </source>
</evidence>
<dbReference type="InterPro" id="IPR003439">
    <property type="entry name" value="ABC_transporter-like_ATP-bd"/>
</dbReference>
<evidence type="ECO:0000256" key="5">
    <source>
        <dbReference type="SAM" id="MobiDB-lite"/>
    </source>
</evidence>
<dbReference type="InterPro" id="IPR051309">
    <property type="entry name" value="ABCF_ATPase"/>
</dbReference>
<dbReference type="Pfam" id="PF16326">
    <property type="entry name" value="ABC_tran_CTD"/>
    <property type="match status" value="1"/>
</dbReference>
<dbReference type="CDD" id="cd03221">
    <property type="entry name" value="ABCF_EF-3"/>
    <property type="match status" value="2"/>
</dbReference>
<feature type="coiled-coil region" evidence="4">
    <location>
        <begin position="255"/>
        <end position="282"/>
    </location>
</feature>
<reference evidence="8" key="1">
    <citation type="submission" date="2018-02" db="EMBL/GenBank/DDBJ databases">
        <authorList>
            <person name="Holder M.E."/>
            <person name="Ajami N.J."/>
            <person name="Petrosino J.F."/>
        </authorList>
    </citation>
    <scope>NUCLEOTIDE SEQUENCE [LARGE SCALE GENOMIC DNA]</scope>
    <source>
        <strain evidence="8">CCUG 47132</strain>
    </source>
</reference>
<dbReference type="GeneID" id="78390857"/>
<keyword evidence="1" id="KW-0677">Repeat</keyword>
<dbReference type="InterPro" id="IPR032781">
    <property type="entry name" value="ABC_tran_Xtn"/>
</dbReference>
<dbReference type="SMART" id="SM00382">
    <property type="entry name" value="AAA"/>
    <property type="match status" value="2"/>
</dbReference>
<dbReference type="FunFam" id="3.40.50.300:FF:000309">
    <property type="entry name" value="ABC transporter ATP-binding protein"/>
    <property type="match status" value="1"/>
</dbReference>
<feature type="domain" description="ABC transporter" evidence="6">
    <location>
        <begin position="4"/>
        <end position="259"/>
    </location>
</feature>
<dbReference type="InterPro" id="IPR037118">
    <property type="entry name" value="Val-tRNA_synth_C_sf"/>
</dbReference>
<dbReference type="EMBL" id="CP027228">
    <property type="protein sequence ID" value="AVM47547.1"/>
    <property type="molecule type" value="Genomic_DNA"/>
</dbReference>
<dbReference type="KEGG" id="mdv:C5Q96_01150"/>
<protein>
    <submittedName>
        <fullName evidence="7">ABC transporter ATP-binding protein</fullName>
    </submittedName>
</protein>
<dbReference type="GO" id="GO:0005524">
    <property type="term" value="F:ATP binding"/>
    <property type="evidence" value="ECO:0007669"/>
    <property type="project" value="UniProtKB-KW"/>
</dbReference>
<dbReference type="SUPFAM" id="SSF52540">
    <property type="entry name" value="P-loop containing nucleoside triphosphate hydrolases"/>
    <property type="match status" value="2"/>
</dbReference>
<gene>
    <name evidence="7" type="ORF">C5Q96_01150</name>
</gene>
<accession>A0A2S0L2R2</accession>
<feature type="domain" description="ABC transporter" evidence="6">
    <location>
        <begin position="329"/>
        <end position="542"/>
    </location>
</feature>
<dbReference type="Proteomes" id="UP000237883">
    <property type="component" value="Chromosome"/>
</dbReference>
<organism evidence="7 8">
    <name type="scientific">Mogibacterium diversum</name>
    <dbReference type="NCBI Taxonomy" id="114527"/>
    <lineage>
        <taxon>Bacteria</taxon>
        <taxon>Bacillati</taxon>
        <taxon>Bacillota</taxon>
        <taxon>Clostridia</taxon>
        <taxon>Peptostreptococcales</taxon>
        <taxon>Anaerovoracaceae</taxon>
        <taxon>Mogibacterium</taxon>
    </lineage>
</organism>
<name>A0A2S0L2R2_9FIRM</name>
<keyword evidence="4" id="KW-0175">Coiled coil</keyword>
<feature type="region of interest" description="Disordered" evidence="5">
    <location>
        <begin position="538"/>
        <end position="571"/>
    </location>
</feature>
<evidence type="ECO:0000259" key="6">
    <source>
        <dbReference type="PROSITE" id="PS50893"/>
    </source>
</evidence>
<dbReference type="InterPro" id="IPR027417">
    <property type="entry name" value="P-loop_NTPase"/>
</dbReference>
<keyword evidence="2" id="KW-0547">Nucleotide-binding</keyword>
<sequence>MLVMSAKDICKSYGTDIIIEDVSFSVNKGDKVGIVGPNGAGKTTLLSIIAGENEPTSGDVFIRSGYVVGYLKQKDHFFSEGTVIEEAAKTFTHFYEMEEEISSLEKAISDTNNPIFDQDLEAYTHLMDEYKATGGYSYKSELIGVLASMGFGADTHDKEISMLSGGEKTRLALACMMLQKPDILMLDEPTNHLDLKMLAWLESFLKTYKGTIIVVSHDRYFLDRIVNRIFDMRGTHLVDYRGNYSEYLVKRSEREEVMRREYEKQQKEIARQEEIIRRFKQHNTEHLVKRAQSREKRLAHLEVLDRPSLKQAELKLSFDADFQSGKDVIMTEELSKSFGEKQLFKDVKFDIKSGEKICFIGENGVGKTTLLRIIMGEEEADEGYLKIGHNVDFGYYDQGQLLLDENETVLGEMKNAYHLYTDTEMRNILGRFLFRGDDVFKSVSALSGGEKARLSLLKLMLSGANTLIFDEPTNHLDIESKEIVEAAIMEFKGTVLIVSHDRYLLSKIPDRILELRHEGIREYKGKFDYYLEKSSEFDKQDNDIGGDENTNDELSAEDERRRRKEREAEERRRSRRVAELEAIIHDIEAKIDDIESEMCKPEHASDVFYLREAGDKADEYKTELESIYDEWLSLQEDE</sequence>
<dbReference type="Pfam" id="PF12848">
    <property type="entry name" value="ABC_tran_Xtn"/>
    <property type="match status" value="1"/>
</dbReference>
<keyword evidence="3 7" id="KW-0067">ATP-binding</keyword>
<feature type="coiled-coil region" evidence="4">
    <location>
        <begin position="577"/>
        <end position="630"/>
    </location>
</feature>
<dbReference type="PROSITE" id="PS50893">
    <property type="entry name" value="ABC_TRANSPORTER_2"/>
    <property type="match status" value="2"/>
</dbReference>
<evidence type="ECO:0000256" key="1">
    <source>
        <dbReference type="ARBA" id="ARBA00022737"/>
    </source>
</evidence>
<dbReference type="AlphaFoldDB" id="A0A2S0L2R2"/>
<dbReference type="PANTHER" id="PTHR42855:SF2">
    <property type="entry name" value="DRUG RESISTANCE ABC TRANSPORTER,ATP-BINDING PROTEIN"/>
    <property type="match status" value="1"/>
</dbReference>
<dbReference type="InterPro" id="IPR032524">
    <property type="entry name" value="ABC_tran_C"/>
</dbReference>
<dbReference type="Pfam" id="PF00005">
    <property type="entry name" value="ABC_tran"/>
    <property type="match status" value="2"/>
</dbReference>
<feature type="compositionally biased region" description="Acidic residues" evidence="5">
    <location>
        <begin position="544"/>
        <end position="556"/>
    </location>
</feature>
<dbReference type="InterPro" id="IPR003593">
    <property type="entry name" value="AAA+_ATPase"/>
</dbReference>
<dbReference type="NCBIfam" id="NF000355">
    <property type="entry name" value="ribo_prot_ABC_F"/>
    <property type="match status" value="1"/>
</dbReference>
<dbReference type="InterPro" id="IPR017871">
    <property type="entry name" value="ABC_transporter-like_CS"/>
</dbReference>
<dbReference type="GO" id="GO:0016887">
    <property type="term" value="F:ATP hydrolysis activity"/>
    <property type="evidence" value="ECO:0007669"/>
    <property type="project" value="InterPro"/>
</dbReference>
<dbReference type="GO" id="GO:0003677">
    <property type="term" value="F:DNA binding"/>
    <property type="evidence" value="ECO:0007669"/>
    <property type="project" value="InterPro"/>
</dbReference>
<dbReference type="PROSITE" id="PS00211">
    <property type="entry name" value="ABC_TRANSPORTER_1"/>
    <property type="match status" value="2"/>
</dbReference>
<proteinExistence type="predicted"/>
<dbReference type="FunFam" id="3.40.50.300:FF:000011">
    <property type="entry name" value="Putative ABC transporter ATP-binding component"/>
    <property type="match status" value="1"/>
</dbReference>
<evidence type="ECO:0000256" key="4">
    <source>
        <dbReference type="SAM" id="Coils"/>
    </source>
</evidence>
<dbReference type="Gene3D" id="3.40.50.300">
    <property type="entry name" value="P-loop containing nucleotide triphosphate hydrolases"/>
    <property type="match status" value="2"/>
</dbReference>
<dbReference type="PANTHER" id="PTHR42855">
    <property type="entry name" value="ABC TRANSPORTER ATP-BINDING SUBUNIT"/>
    <property type="match status" value="1"/>
</dbReference>
<feature type="compositionally biased region" description="Basic and acidic residues" evidence="5">
    <location>
        <begin position="557"/>
        <end position="571"/>
    </location>
</feature>
<evidence type="ECO:0000256" key="2">
    <source>
        <dbReference type="ARBA" id="ARBA00022741"/>
    </source>
</evidence>
<dbReference type="Gene3D" id="1.10.287.380">
    <property type="entry name" value="Valyl-tRNA synthetase, C-terminal domain"/>
    <property type="match status" value="1"/>
</dbReference>
<dbReference type="OrthoDB" id="1624247at2"/>
<evidence type="ECO:0000313" key="8">
    <source>
        <dbReference type="Proteomes" id="UP000237883"/>
    </source>
</evidence>
<keyword evidence="8" id="KW-1185">Reference proteome</keyword>
<evidence type="ECO:0000256" key="3">
    <source>
        <dbReference type="ARBA" id="ARBA00022840"/>
    </source>
</evidence>
<dbReference type="RefSeq" id="WP_106056429.1">
    <property type="nucleotide sequence ID" value="NZ_CP027228.1"/>
</dbReference>